<evidence type="ECO:0000313" key="2">
    <source>
        <dbReference type="Proteomes" id="UP000431269"/>
    </source>
</evidence>
<keyword evidence="2" id="KW-1185">Reference proteome</keyword>
<proteinExistence type="predicted"/>
<sequence length="72" mass="8005">MSATWQIQAILDDATDGLRLVMHATREVDGETQQTSDTMIVDHPAEARLECSRFAKVLGVEDYALVDRRDAA</sequence>
<dbReference type="EMBL" id="CP047045">
    <property type="protein sequence ID" value="QGZ96721.1"/>
    <property type="molecule type" value="Genomic_DNA"/>
</dbReference>
<protein>
    <submittedName>
        <fullName evidence="1">Uncharacterized protein</fullName>
    </submittedName>
</protein>
<gene>
    <name evidence="1" type="ORF">DSM104635_03582</name>
</gene>
<dbReference type="Proteomes" id="UP000431269">
    <property type="component" value="Chromosome"/>
</dbReference>
<reference evidence="2" key="1">
    <citation type="submission" date="2019-12" db="EMBL/GenBank/DDBJ databases">
        <title>Complete genome of Terracaulis silvestris 0127_4.</title>
        <authorList>
            <person name="Vieira S."/>
            <person name="Riedel T."/>
            <person name="Sproer C."/>
            <person name="Pascual J."/>
            <person name="Boedeker C."/>
            <person name="Overmann J."/>
        </authorList>
    </citation>
    <scope>NUCLEOTIDE SEQUENCE [LARGE SCALE GENOMIC DNA]</scope>
    <source>
        <strain evidence="2">0127_4</strain>
    </source>
</reference>
<dbReference type="AlphaFoldDB" id="A0A6I6MRE1"/>
<dbReference type="RefSeq" id="WP_158767495.1">
    <property type="nucleotide sequence ID" value="NZ_CP047045.1"/>
</dbReference>
<organism evidence="1 2">
    <name type="scientific">Terricaulis silvestris</name>
    <dbReference type="NCBI Taxonomy" id="2686094"/>
    <lineage>
        <taxon>Bacteria</taxon>
        <taxon>Pseudomonadati</taxon>
        <taxon>Pseudomonadota</taxon>
        <taxon>Alphaproteobacteria</taxon>
        <taxon>Caulobacterales</taxon>
        <taxon>Caulobacteraceae</taxon>
        <taxon>Terricaulis</taxon>
    </lineage>
</organism>
<name>A0A6I6MRE1_9CAUL</name>
<evidence type="ECO:0000313" key="1">
    <source>
        <dbReference type="EMBL" id="QGZ96721.1"/>
    </source>
</evidence>
<accession>A0A6I6MRE1</accession>
<dbReference type="KEGG" id="tsv:DSM104635_03582"/>